<feature type="compositionally biased region" description="Low complexity" evidence="2">
    <location>
        <begin position="2995"/>
        <end position="3017"/>
    </location>
</feature>
<feature type="compositionally biased region" description="Basic and acidic residues" evidence="2">
    <location>
        <begin position="3291"/>
        <end position="3305"/>
    </location>
</feature>
<evidence type="ECO:0000256" key="1">
    <source>
        <dbReference type="SAM" id="Coils"/>
    </source>
</evidence>
<feature type="domain" description="FMP27 WPPW motif-containing RBG unit" evidence="6">
    <location>
        <begin position="2147"/>
        <end position="2626"/>
    </location>
</feature>
<evidence type="ECO:0000313" key="8">
    <source>
        <dbReference type="Proteomes" id="UP000818624"/>
    </source>
</evidence>
<evidence type="ECO:0000256" key="2">
    <source>
        <dbReference type="SAM" id="MobiDB-lite"/>
    </source>
</evidence>
<feature type="region of interest" description="Disordered" evidence="2">
    <location>
        <begin position="2995"/>
        <end position="3037"/>
    </location>
</feature>
<evidence type="ECO:0000256" key="3">
    <source>
        <dbReference type="SAM" id="Phobius"/>
    </source>
</evidence>
<dbReference type="InterPro" id="IPR019449">
    <property type="entry name" value="FMP27_WPPW_RBG"/>
</dbReference>
<dbReference type="Proteomes" id="UP000818624">
    <property type="component" value="Chromosome 3"/>
</dbReference>
<evidence type="ECO:0000259" key="5">
    <source>
        <dbReference type="SMART" id="SM01215"/>
    </source>
</evidence>
<reference evidence="7 8" key="1">
    <citation type="journal article" date="2020" name="Elife">
        <title>Loss of centromere function drives karyotype evolution in closely related Malassezia species.</title>
        <authorList>
            <person name="Sankaranarayanan S.R."/>
            <person name="Ianiri G."/>
            <person name="Coelho M.A."/>
            <person name="Reza M.H."/>
            <person name="Thimmappa B.C."/>
            <person name="Ganguly P."/>
            <person name="Vadnala R.N."/>
            <person name="Sun S."/>
            <person name="Siddharthan R."/>
            <person name="Tellgren-Roth C."/>
            <person name="Dawson T.L."/>
            <person name="Heitman J."/>
            <person name="Sanyal K."/>
        </authorList>
    </citation>
    <scope>NUCLEOTIDE SEQUENCE [LARGE SCALE GENOMIC DNA]</scope>
    <source>
        <strain evidence="7">CBS14141</strain>
    </source>
</reference>
<dbReference type="SMART" id="SM01216">
    <property type="entry name" value="Fmp27_WPPW"/>
    <property type="match status" value="1"/>
</dbReference>
<dbReference type="InterPro" id="IPR019415">
    <property type="entry name" value="FMP27_SW_RBG"/>
</dbReference>
<feature type="compositionally biased region" description="Low complexity" evidence="2">
    <location>
        <begin position="3269"/>
        <end position="3288"/>
    </location>
</feature>
<feature type="domain" description="FMP27 SW motif-containing RBG unit" evidence="5">
    <location>
        <begin position="1590"/>
        <end position="1695"/>
    </location>
</feature>
<dbReference type="InterPro" id="IPR045167">
    <property type="entry name" value="Hobbit"/>
</dbReference>
<feature type="region of interest" description="Disordered" evidence="2">
    <location>
        <begin position="1189"/>
        <end position="1243"/>
    </location>
</feature>
<feature type="coiled-coil region" evidence="1">
    <location>
        <begin position="2350"/>
        <end position="2400"/>
    </location>
</feature>
<dbReference type="PANTHER" id="PTHR15678">
    <property type="entry name" value="ANTIGEN MLAA-22-RELATED"/>
    <property type="match status" value="1"/>
</dbReference>
<proteinExistence type="predicted"/>
<feature type="region of interest" description="Disordered" evidence="2">
    <location>
        <begin position="999"/>
        <end position="1023"/>
    </location>
</feature>
<feature type="compositionally biased region" description="Low complexity" evidence="2">
    <location>
        <begin position="1058"/>
        <end position="1067"/>
    </location>
</feature>
<feature type="compositionally biased region" description="Pro residues" evidence="2">
    <location>
        <begin position="874"/>
        <end position="885"/>
    </location>
</feature>
<feature type="region of interest" description="Disordered" evidence="2">
    <location>
        <begin position="667"/>
        <end position="687"/>
    </location>
</feature>
<feature type="transmembrane region" description="Helical" evidence="3">
    <location>
        <begin position="197"/>
        <end position="216"/>
    </location>
</feature>
<name>A0ABY8ETN7_MALFU</name>
<feature type="compositionally biased region" description="Low complexity" evidence="2">
    <location>
        <begin position="1109"/>
        <end position="1120"/>
    </location>
</feature>
<keyword evidence="3" id="KW-0472">Membrane</keyword>
<dbReference type="EMBL" id="CP046236">
    <property type="protein sequence ID" value="WFD48961.1"/>
    <property type="molecule type" value="Genomic_DNA"/>
</dbReference>
<evidence type="ECO:0000313" key="7">
    <source>
        <dbReference type="EMBL" id="WFD48961.1"/>
    </source>
</evidence>
<feature type="compositionally biased region" description="Low complexity" evidence="2">
    <location>
        <begin position="1135"/>
        <end position="1157"/>
    </location>
</feature>
<accession>A0ABY8ETN7</accession>
<keyword evidence="3" id="KW-0812">Transmembrane</keyword>
<feature type="compositionally biased region" description="Basic residues" evidence="2">
    <location>
        <begin position="3307"/>
        <end position="3321"/>
    </location>
</feature>
<evidence type="ECO:0000259" key="4">
    <source>
        <dbReference type="SMART" id="SM01214"/>
    </source>
</evidence>
<feature type="region of interest" description="Disordered" evidence="2">
    <location>
        <begin position="151"/>
        <end position="173"/>
    </location>
</feature>
<protein>
    <submittedName>
        <fullName evidence="7">Uncharacterized protein</fullName>
    </submittedName>
</protein>
<keyword evidence="3" id="KW-1133">Transmembrane helix</keyword>
<dbReference type="SMART" id="SM01214">
    <property type="entry name" value="Fmp27_GFWDK"/>
    <property type="match status" value="1"/>
</dbReference>
<keyword evidence="1" id="KW-0175">Coiled coil</keyword>
<dbReference type="InterPro" id="IPR019441">
    <property type="entry name" value="FMP27/BLTP2/Hobbit_GFWDK_RBG"/>
</dbReference>
<keyword evidence="8" id="KW-1185">Reference proteome</keyword>
<feature type="compositionally biased region" description="Low complexity" evidence="2">
    <location>
        <begin position="1084"/>
        <end position="1095"/>
    </location>
</feature>
<organism evidence="7 8">
    <name type="scientific">Malassezia furfur</name>
    <name type="common">Pityriasis versicolor infection agent</name>
    <name type="synonym">Pityrosporum furfur</name>
    <dbReference type="NCBI Taxonomy" id="55194"/>
    <lineage>
        <taxon>Eukaryota</taxon>
        <taxon>Fungi</taxon>
        <taxon>Dikarya</taxon>
        <taxon>Basidiomycota</taxon>
        <taxon>Ustilaginomycotina</taxon>
        <taxon>Malasseziomycetes</taxon>
        <taxon>Malasseziales</taxon>
        <taxon>Malasseziaceae</taxon>
        <taxon>Malassezia</taxon>
    </lineage>
</organism>
<feature type="region of interest" description="Disordered" evidence="2">
    <location>
        <begin position="3226"/>
        <end position="3321"/>
    </location>
</feature>
<gene>
    <name evidence="7" type="ORF">GLX27_003634</name>
</gene>
<evidence type="ECO:0000259" key="6">
    <source>
        <dbReference type="SMART" id="SM01216"/>
    </source>
</evidence>
<feature type="compositionally biased region" description="Acidic residues" evidence="2">
    <location>
        <begin position="3018"/>
        <end position="3035"/>
    </location>
</feature>
<feature type="transmembrane region" description="Helical" evidence="3">
    <location>
        <begin position="12"/>
        <end position="32"/>
    </location>
</feature>
<feature type="compositionally biased region" description="Basic and acidic residues" evidence="2">
    <location>
        <begin position="1009"/>
        <end position="1019"/>
    </location>
</feature>
<feature type="domain" description="FMP27/BLTP2/Hobbit GFWDK motif-containing RBG unit" evidence="4">
    <location>
        <begin position="1713"/>
        <end position="1868"/>
    </location>
</feature>
<dbReference type="PANTHER" id="PTHR15678:SF6">
    <property type="entry name" value="BRIDGE-LIKE LIPID TRANSFER PROTEIN FAMILY MEMBER 2"/>
    <property type="match status" value="1"/>
</dbReference>
<feature type="compositionally biased region" description="Low complexity" evidence="2">
    <location>
        <begin position="1203"/>
        <end position="1228"/>
    </location>
</feature>
<feature type="region of interest" description="Disordered" evidence="2">
    <location>
        <begin position="801"/>
        <end position="889"/>
    </location>
</feature>
<dbReference type="SMART" id="SM01215">
    <property type="entry name" value="Fmp27_SW"/>
    <property type="match status" value="1"/>
</dbReference>
<feature type="region of interest" description="Disordered" evidence="2">
    <location>
        <begin position="1044"/>
        <end position="1165"/>
    </location>
</feature>
<sequence length="3321" mass="363831">MATTWGAHDARWTLLGVLLVPLGLLLVLNLAIPRVARAVLRGRLTVGLVDLLTGVHELAYYRPGETTHALRVRRAYIALHLPRLRASHQGTSRVRLVSVCVDGVEVRAPAPDSPDAVGARRAHKAQQADEAYAAARVAHEAHLARLMRDSAGEPPAEASPPGPPENAAEATSAGAARAAAARAAARAYAFAVRRTRLAAVVVAQHLLALVTTLVAVDVRNVAVVVPGHDMRVHVDRVVLNGTTALFYHRRTSAVRAGGGARSDGFHDTPSPSARAHRSLFGRPEGRTRLQLAVTRVAVTRHTTGAALGVSDGCTLSARVRLAEQLTEQSTQLHLAVHDTTVYIDGLSSLRRAPRAAGPAPAPLPRHAPRRTPPRAATWVLSALRSLAVDVDAVHARHTLAAGALRASVRGARVEVGNSEPGDSVHQVWFGACGVAGGHGAGAGLLAEARRIFRVSASVDDAEVHLHGPHPATLLRVRALRSWMRTSATPLGVLATRTAAHGAPAFFADDPNEPTVALYVGIDEIRGAPDLAALRQLVAALPTPRPPPAPVPRSTAERAARRAAPAVAPPRIAVVVHVESFVYMVHESRVSLHPPDGWTEPGTVLVVSVPKAHWSIQGSYAERLGKQRAAWCAETHAEAPASAVYTAPLGEPGELGSAPFTVPARAAVDAHTTPPPPAPTRRADDGAGDARMHATFEPAPLQYRVDVDAGVEVVEVYLSAVHPGTDAAPPRVAHDDILYVQTVEMALAARFPALVDIETWAPRLDVHDRRTRLALSVHRIELDLWQRHVLHSLHRLAEALTPRPPLRDGTTCDDEATERAGVPGPTDRAMWAQAASADGVPVREAQAAADEPPPEGEHGTGVQPGGGASTAAPSDAPPSDPPPAPPLFTRMPRIGLVHVGIGSAGVFLGSSDPNDRPEVRRGIGLLLGQTTLDYARYSKPPRWGALHEASKDARIALRLPEHIGNRAREVAHRLGAGAAFQLVQHDVTLYPVVDMCHARDSSATGAPHARARDAEKRDEVLSSCVDEEAVPLDWKGAPAEFDALSDATASPPASPTAPPRGRGAADGAARGRRPAKAERAPPAAPVTGAPAEPPAAMHTHDADGSARTLRSSSPARRGSSPMPNPARDPREPRGSAQDATAGAPDPQAAQAAAPDTTGPNAAKSDRIAMKPRYAVHVASADTPLAELAPGAPHAKQVAPDQAEPNAPAAPSTPDTAPWTAGEPIPLLPSHEPPPTPDAAPREFLPGGLALDEEADVLRPGEINVNITPPRTPPRRRATALYASDAWSFDDAFVPLLRAAPYVSRMRQLDPASHMVQVPQVHVDGTCHRPRSEGAAELVVRLRTDGPVSLRVRLLHTYCVLIALAGLLSLRPRGPRRAAPPRARHAPLARGAIEVRAVVPRVYFTALLPLEREVFASISELEVQFRNPRALRVSFALLRGAVPSAQRGLRASWEEMATIRRLSVSWGEQVRAPDTIFVTGDCLHLRIPYAYNTHLLFEAAIVSVKATKQLIFQLVRGGRGSAIYPHGEAPKKLPPISIRMRVACAEAADNAFDSRLALIYLAGTDEQLMRLERERLFALRARQADNRVPRDEAHERLGALNASLWVRRFHNAQRDREQAERATLAYLHKRTVDPQTAQHDELPIRLLPTAPDPPLCRMVMTQLCVDVTRPTTFALADTHKFLHEQAGNPEGLEYTTLVPLHLRWRMTEASVRLRDYPVPIVHIPPYDDASEPAKPCFDAEGDLCIAEQIGDDYSVRHVAVTILPGVEGDEDSEEHGLLVPKSVMSPKLYGTLLVHVGTTRPTHFAWGQSMQPAIHDLVRVIDCLTSPAHDPSPKPGPWDKLPLVLQAKLHVTFAGEARLHLKGSRDPYQVSGAGAGWVLSWRDHIELRLGFPNEDQEFLQIVSGEHLLAIPDLSGAVNVRRTGLREHVASARERLDAVIAHPPVWNTPPLLKIAWRLRCGVRWGMGLVPERTCTDATCEREPRCHGAPFYRTCRFFGRKPHWEVITRSREGFARLAPEDRRDSFAGWRSDFVHLSVSLQAIGDGADLPGGAGAAQPDVHRGISAVNSLYITPLAWDHFWEWKNLFKSALSLPTRQGPVFPKPPGQKSPKFGLHLATIKYRFNLAPMCLTHMYRQRMRYDLAHGLRTFVGVKAKLGTFYLDLHQRMQETVHEFPGSDKPPMRAFHKPMYEAESDLSDLELFCIAAQFREQFAATPGIANDERDEKFDLFGSAHADPSETSVEDPLYDPEDYIELDNVPVSDAPPRLRIHEALALARFNFHRRVESRHDYMARAHTPQDAEQHTHSKFGHERTHTCLIGSARAVMDEHLGVVRRQLQHLAADLDAARDVHAASAQHAEATRTRLGERLARLEEAYARLHEHVTLVEAHRKAKEAQNAVPQAEIDLLHHALATGQPAPHGDSDTPDARVRHEWESFNNQLLVYHPVGLLSNDTRDLLMRYYSSSKLHRRFVQRLSVSEQRELRALLGRRAAARRTAHAPEDAEDDPVRMLDNLVYETVRLAEEHRDLAPSFSDNFGAESSREFAPDDGISAEYVLRKKTICLCVQPQLVLHSRAGEHATLVFHADQLRVRNYAVSDENYMDASSNRNVLHRNYIAMHSLQGFHSTRALELVANRGLRRLALPHALRMRTRADEGDFRRVMRETNAFMLYDKHNKSRMNDPTRPVLAQDRRDDLLVNYLAHHMDLVRLFCPRFAVTATTEQYAAIYTVVTDLLLYTDPYAKEYAQQRSSFAYSYNFDNPDVVIALVGMLQLHCHDLVNLRQAYESRFAHLNAAGRAEYVRVSAELLDQYVELCLVEEAVRMSHAPVGDKEKQFALLLQTFAGAIEWNMLGDVDKDDKPPSDPLLVRLALERVSFARLGLASGTSTNSVSLGNVQAHNAHPTAYFEEIIAKYNPSGHDHYMVPRDVFLNAAWLLLPPAGGIATLDRFEFHLHPVKVQLERKIGKQLMDYLFGHRAHSNDTAETPAPKSRRWLRRLLPHRTHAGAGDADAGAGADDDAASVASSLTDDDDDDNDDDDDADDDPSGMLAVTATEHFAQHLSHAPDAPRAFALASLARVGRGDTDDDEVGYANVERVRAEMSRRAAGYVSFVQVIFNQLAMCLSYKGDAEHSLTNLYDLEVRTPKLEYANHLGSYRDMADALKKDMIRIAWKNRNTLLKGVVATNNKKRAALKRLRESRVRRYGESALDVQRQLRHMGAQGGEYLEHFLDERLDPETRSLTRTRSKSSSWSVPVPVAEEGGLDHGGASRTDSHNEDRTAPAAPVAAPAAAPAAAAPTHAPRRMDSTETMRTEASSKSKLRKFFHLPPKSRK</sequence>
<feature type="region of interest" description="Disordered" evidence="2">
    <location>
        <begin position="257"/>
        <end position="278"/>
    </location>
</feature>
<feature type="compositionally biased region" description="Low complexity" evidence="2">
    <location>
        <begin position="3230"/>
        <end position="3241"/>
    </location>
</feature>
<dbReference type="Pfam" id="PF10344">
    <property type="entry name" value="Hobbit"/>
    <property type="match status" value="1"/>
</dbReference>